<evidence type="ECO:0000313" key="1">
    <source>
        <dbReference type="EMBL" id="KAJ7006285.1"/>
    </source>
</evidence>
<keyword evidence="2" id="KW-1185">Reference proteome</keyword>
<name>A0AAD6RC90_9ROSI</name>
<dbReference type="EMBL" id="JAQIZT010000002">
    <property type="protein sequence ID" value="KAJ7006285.1"/>
    <property type="molecule type" value="Genomic_DNA"/>
</dbReference>
<evidence type="ECO:0000313" key="2">
    <source>
        <dbReference type="Proteomes" id="UP001164929"/>
    </source>
</evidence>
<dbReference type="AlphaFoldDB" id="A0AAD6RC90"/>
<protein>
    <submittedName>
        <fullName evidence="1">Uncharacterized protein</fullName>
    </submittedName>
</protein>
<dbReference type="Proteomes" id="UP001164929">
    <property type="component" value="Chromosome 2"/>
</dbReference>
<reference evidence="1" key="1">
    <citation type="journal article" date="2023" name="Mol. Ecol. Resour.">
        <title>Chromosome-level genome assembly of a triploid poplar Populus alba 'Berolinensis'.</title>
        <authorList>
            <person name="Chen S."/>
            <person name="Yu Y."/>
            <person name="Wang X."/>
            <person name="Wang S."/>
            <person name="Zhang T."/>
            <person name="Zhou Y."/>
            <person name="He R."/>
            <person name="Meng N."/>
            <person name="Wang Y."/>
            <person name="Liu W."/>
            <person name="Liu Z."/>
            <person name="Liu J."/>
            <person name="Guo Q."/>
            <person name="Huang H."/>
            <person name="Sederoff R.R."/>
            <person name="Wang G."/>
            <person name="Qu G."/>
            <person name="Chen S."/>
        </authorList>
    </citation>
    <scope>NUCLEOTIDE SEQUENCE</scope>
    <source>
        <strain evidence="1">SC-2020</strain>
    </source>
</reference>
<accession>A0AAD6RC90</accession>
<gene>
    <name evidence="1" type="ORF">NC653_005592</name>
</gene>
<sequence length="84" mass="9718">MDMVQSRTSSLSMRGILRDEAKELAKGNEKPIGRMRVHWKTHESASGETALTCEKEKEGKEQQMFLMQARDRAFPFRVFSRGAW</sequence>
<proteinExistence type="predicted"/>
<comment type="caution">
    <text evidence="1">The sequence shown here is derived from an EMBL/GenBank/DDBJ whole genome shotgun (WGS) entry which is preliminary data.</text>
</comment>
<organism evidence="1 2">
    <name type="scientific">Populus alba x Populus x berolinensis</name>
    <dbReference type="NCBI Taxonomy" id="444605"/>
    <lineage>
        <taxon>Eukaryota</taxon>
        <taxon>Viridiplantae</taxon>
        <taxon>Streptophyta</taxon>
        <taxon>Embryophyta</taxon>
        <taxon>Tracheophyta</taxon>
        <taxon>Spermatophyta</taxon>
        <taxon>Magnoliopsida</taxon>
        <taxon>eudicotyledons</taxon>
        <taxon>Gunneridae</taxon>
        <taxon>Pentapetalae</taxon>
        <taxon>rosids</taxon>
        <taxon>fabids</taxon>
        <taxon>Malpighiales</taxon>
        <taxon>Salicaceae</taxon>
        <taxon>Saliceae</taxon>
        <taxon>Populus</taxon>
    </lineage>
</organism>